<dbReference type="AlphaFoldDB" id="A0A4U8UQK7"/>
<dbReference type="OrthoDB" id="10666594at2759"/>
<feature type="signal peptide" evidence="2">
    <location>
        <begin position="1"/>
        <end position="18"/>
    </location>
</feature>
<keyword evidence="2" id="KW-0732">Signal</keyword>
<evidence type="ECO:0000313" key="3">
    <source>
        <dbReference type="EMBL" id="TMS33888.1"/>
    </source>
</evidence>
<protein>
    <submittedName>
        <fullName evidence="3">Uncharacterized protein</fullName>
    </submittedName>
</protein>
<dbReference type="Proteomes" id="UP000298663">
    <property type="component" value="Unassembled WGS sequence"/>
</dbReference>
<dbReference type="EMBL" id="AZBU02000001">
    <property type="protein sequence ID" value="TMS33888.1"/>
    <property type="molecule type" value="Genomic_DNA"/>
</dbReference>
<sequence>MAALPFLVMCIAMTRLEAFPLPIFGTFANYVPELRSVRGLSLFAGVSPEDTPLATAIAQFSGQLVKLSMGVDVPTSSQVDEVVQAFSNLIAHTPNIEKALNISIFGEEEIKEIFDGTYRIHGVTINHSDNLMERFMKHMAKCAEDYKNGRPVPNPEMVFLPYEKLPLRLRSKPMKDRRLPYLNDKDSELIRGYYENHVIPKTLGKRHVNGSTAPKTLGGHETITPGYDINNLDNGVMGEKKKPDSTEHVKIALVGVFLLAFITVTMLAYFFSKRRTEDAEEQVFHHADLTPAFTSTPKVSRKDVSHEE</sequence>
<name>A0A4U8UQK7_STECR</name>
<comment type="caution">
    <text evidence="3">The sequence shown here is derived from an EMBL/GenBank/DDBJ whole genome shotgun (WGS) entry which is preliminary data.</text>
</comment>
<evidence type="ECO:0000313" key="4">
    <source>
        <dbReference type="Proteomes" id="UP000298663"/>
    </source>
</evidence>
<keyword evidence="1" id="KW-0472">Membrane</keyword>
<accession>A0A4U8UQK7</accession>
<reference evidence="3 4" key="2">
    <citation type="journal article" date="2019" name="G3 (Bethesda)">
        <title>Hybrid Assembly of the Genome of the Entomopathogenic Nematode Steinernema carpocapsae Identifies the X-Chromosome.</title>
        <authorList>
            <person name="Serra L."/>
            <person name="Macchietto M."/>
            <person name="Macias-Munoz A."/>
            <person name="McGill C.J."/>
            <person name="Rodriguez I.M."/>
            <person name="Rodriguez B."/>
            <person name="Murad R."/>
            <person name="Mortazavi A."/>
        </authorList>
    </citation>
    <scope>NUCLEOTIDE SEQUENCE [LARGE SCALE GENOMIC DNA]</scope>
    <source>
        <strain evidence="3 4">ALL</strain>
    </source>
</reference>
<keyword evidence="1" id="KW-1133">Transmembrane helix</keyword>
<dbReference type="STRING" id="34508.A0A4U8UQK7"/>
<proteinExistence type="predicted"/>
<evidence type="ECO:0000256" key="2">
    <source>
        <dbReference type="SAM" id="SignalP"/>
    </source>
</evidence>
<keyword evidence="1" id="KW-0812">Transmembrane</keyword>
<keyword evidence="4" id="KW-1185">Reference proteome</keyword>
<feature type="transmembrane region" description="Helical" evidence="1">
    <location>
        <begin position="251"/>
        <end position="271"/>
    </location>
</feature>
<feature type="chain" id="PRO_5020596280" evidence="2">
    <location>
        <begin position="19"/>
        <end position="308"/>
    </location>
</feature>
<evidence type="ECO:0000256" key="1">
    <source>
        <dbReference type="SAM" id="Phobius"/>
    </source>
</evidence>
<reference evidence="3 4" key="1">
    <citation type="journal article" date="2015" name="Genome Biol.">
        <title>Comparative genomics of Steinernema reveals deeply conserved gene regulatory networks.</title>
        <authorList>
            <person name="Dillman A.R."/>
            <person name="Macchietto M."/>
            <person name="Porter C.F."/>
            <person name="Rogers A."/>
            <person name="Williams B."/>
            <person name="Antoshechkin I."/>
            <person name="Lee M.M."/>
            <person name="Goodwin Z."/>
            <person name="Lu X."/>
            <person name="Lewis E.E."/>
            <person name="Goodrich-Blair H."/>
            <person name="Stock S.P."/>
            <person name="Adams B.J."/>
            <person name="Sternberg P.W."/>
            <person name="Mortazavi A."/>
        </authorList>
    </citation>
    <scope>NUCLEOTIDE SEQUENCE [LARGE SCALE GENOMIC DNA]</scope>
    <source>
        <strain evidence="3 4">ALL</strain>
    </source>
</reference>
<gene>
    <name evidence="3" type="ORF">L596_001577</name>
</gene>
<organism evidence="3 4">
    <name type="scientific">Steinernema carpocapsae</name>
    <name type="common">Entomopathogenic nematode</name>
    <dbReference type="NCBI Taxonomy" id="34508"/>
    <lineage>
        <taxon>Eukaryota</taxon>
        <taxon>Metazoa</taxon>
        <taxon>Ecdysozoa</taxon>
        <taxon>Nematoda</taxon>
        <taxon>Chromadorea</taxon>
        <taxon>Rhabditida</taxon>
        <taxon>Tylenchina</taxon>
        <taxon>Panagrolaimomorpha</taxon>
        <taxon>Strongyloidoidea</taxon>
        <taxon>Steinernematidae</taxon>
        <taxon>Steinernema</taxon>
    </lineage>
</organism>